<dbReference type="Proteomes" id="UP000004986">
    <property type="component" value="Unassembled WGS sequence"/>
</dbReference>
<name>F3G5X8_PSESJ</name>
<accession>F3G5X8</accession>
<organism evidence="2 3">
    <name type="scientific">Pseudomonas syringae pv. pisi str. 1704B</name>
    <dbReference type="NCBI Taxonomy" id="629263"/>
    <lineage>
        <taxon>Bacteria</taxon>
        <taxon>Pseudomonadati</taxon>
        <taxon>Pseudomonadota</taxon>
        <taxon>Gammaproteobacteria</taxon>
        <taxon>Pseudomonadales</taxon>
        <taxon>Pseudomonadaceae</taxon>
        <taxon>Pseudomonas</taxon>
        <taxon>Pseudomonas syringae</taxon>
    </lineage>
</organism>
<evidence type="ECO:0000313" key="2">
    <source>
        <dbReference type="EMBL" id="EGH42478.1"/>
    </source>
</evidence>
<dbReference type="AlphaFoldDB" id="F3G5X8"/>
<sequence>MTTPEQPPVQDAAADSVADTENKAVIAPFSFPFKPSEFAQAKKEPAWHQKNNKHGHH</sequence>
<comment type="caution">
    <text evidence="2">The sequence shown here is derived from an EMBL/GenBank/DDBJ whole genome shotgun (WGS) entry which is preliminary data.</text>
</comment>
<evidence type="ECO:0000313" key="3">
    <source>
        <dbReference type="Proteomes" id="UP000004986"/>
    </source>
</evidence>
<keyword evidence="3" id="KW-1185">Reference proteome</keyword>
<protein>
    <submittedName>
        <fullName evidence="2">Uncharacterized protein</fullName>
    </submittedName>
</protein>
<proteinExistence type="predicted"/>
<dbReference type="EMBL" id="AEAI01000435">
    <property type="protein sequence ID" value="EGH42478.1"/>
    <property type="molecule type" value="Genomic_DNA"/>
</dbReference>
<gene>
    <name evidence="2" type="ORF">PSYPI_08700</name>
</gene>
<feature type="non-terminal residue" evidence="2">
    <location>
        <position position="57"/>
    </location>
</feature>
<evidence type="ECO:0000256" key="1">
    <source>
        <dbReference type="SAM" id="MobiDB-lite"/>
    </source>
</evidence>
<feature type="region of interest" description="Disordered" evidence="1">
    <location>
        <begin position="37"/>
        <end position="57"/>
    </location>
</feature>
<reference evidence="2 3" key="1">
    <citation type="journal article" date="2011" name="PLoS Pathog.">
        <title>Dynamic evolution of pathogenicity revealed by sequencing and comparative genomics of 19 Pseudomonas syringae isolates.</title>
        <authorList>
            <person name="Baltrus D.A."/>
            <person name="Nishimura M.T."/>
            <person name="Romanchuk A."/>
            <person name="Chang J.H."/>
            <person name="Mukhtar M.S."/>
            <person name="Cherkis K."/>
            <person name="Roach J."/>
            <person name="Grant S.R."/>
            <person name="Jones C.D."/>
            <person name="Dangl J.L."/>
        </authorList>
    </citation>
    <scope>NUCLEOTIDE SEQUENCE [LARGE SCALE GENOMIC DNA]</scope>
    <source>
        <strain evidence="2 3">1704B</strain>
    </source>
</reference>
<dbReference type="HOGENOM" id="CLU_184496_0_0_6"/>